<evidence type="ECO:0000313" key="5">
    <source>
        <dbReference type="EMBL" id="GJN05358.1"/>
    </source>
</evidence>
<dbReference type="Proteomes" id="UP001054889">
    <property type="component" value="Unassembled WGS sequence"/>
</dbReference>
<dbReference type="SUPFAM" id="SSF53756">
    <property type="entry name" value="UDP-Glycosyltransferase/glycogen phosphorylase"/>
    <property type="match status" value="1"/>
</dbReference>
<sequence>MLQLARALADRGDVSVIVAVPDFIHRRMGQYRGDDGNGVVLVSVPSGVQDDGGDEPPGAAVIVHAMEHQVPSQLERMLSTMQGISCVVVDLLSSWAIPVAARWGLPVVGFWVGMMATYRSVTVIPELIKTGFVTGSGTLLSTDVNDEDNFIKHHHDLGDLHILPAKLKLRARDLPWLVNGAVSQKTRFAFWLQIVKRAKSLRSIIVNSFPGEGGIESDGYDRPQGQQFLHVGPALLNEDLKKKTSMWQADQTCIDWLDTQSPGSVIYVSFGSWAAPIEPDKITGIARGLEATGRPFLWALKNHPSWRAGLPDGYIENVAGRGKIVSWAPQDDVLKHEAVGCYVMHSGWNSVMEALRHGVRMICYPICGDHFVNCAYVVNMWKAGIALPSSDERDVKDCVERVMEGEEGRRLQEKVNELREVITGEALCVARKNINLFMEEIINNDEADECTEIGQETKPYNP</sequence>
<comment type="caution">
    <text evidence="5">The sequence shown here is derived from an EMBL/GenBank/DDBJ whole genome shotgun (WGS) entry which is preliminary data.</text>
</comment>
<dbReference type="Pfam" id="PF00201">
    <property type="entry name" value="UDPGT"/>
    <property type="match status" value="1"/>
</dbReference>
<dbReference type="EMBL" id="BQKI01000012">
    <property type="protein sequence ID" value="GJN05358.1"/>
    <property type="molecule type" value="Genomic_DNA"/>
</dbReference>
<dbReference type="PROSITE" id="PS00375">
    <property type="entry name" value="UDPGT"/>
    <property type="match status" value="1"/>
</dbReference>
<comment type="similarity">
    <text evidence="1 3">Belongs to the UDP-glycosyltransferase family.</text>
</comment>
<dbReference type="EC" id="2.4.1.-" evidence="4"/>
<name>A0AAV5D4N1_ELECO</name>
<organism evidence="5 6">
    <name type="scientific">Eleusine coracana subsp. coracana</name>
    <dbReference type="NCBI Taxonomy" id="191504"/>
    <lineage>
        <taxon>Eukaryota</taxon>
        <taxon>Viridiplantae</taxon>
        <taxon>Streptophyta</taxon>
        <taxon>Embryophyta</taxon>
        <taxon>Tracheophyta</taxon>
        <taxon>Spermatophyta</taxon>
        <taxon>Magnoliopsida</taxon>
        <taxon>Liliopsida</taxon>
        <taxon>Poales</taxon>
        <taxon>Poaceae</taxon>
        <taxon>PACMAD clade</taxon>
        <taxon>Chloridoideae</taxon>
        <taxon>Cynodonteae</taxon>
        <taxon>Eleusininae</taxon>
        <taxon>Eleusine</taxon>
    </lineage>
</organism>
<evidence type="ECO:0000256" key="3">
    <source>
        <dbReference type="RuleBase" id="RU003718"/>
    </source>
</evidence>
<reference evidence="5" key="2">
    <citation type="submission" date="2021-12" db="EMBL/GenBank/DDBJ databases">
        <title>Resequencing data analysis of finger millet.</title>
        <authorList>
            <person name="Hatakeyama M."/>
            <person name="Aluri S."/>
            <person name="Balachadran M.T."/>
            <person name="Sivarajan S.R."/>
            <person name="Poveda L."/>
            <person name="Shimizu-Inatsugi R."/>
            <person name="Schlapbach R."/>
            <person name="Sreeman S.M."/>
            <person name="Shimizu K.K."/>
        </authorList>
    </citation>
    <scope>NUCLEOTIDE SEQUENCE</scope>
</reference>
<dbReference type="CDD" id="cd03784">
    <property type="entry name" value="GT1_Gtf-like"/>
    <property type="match status" value="1"/>
</dbReference>
<evidence type="ECO:0000313" key="6">
    <source>
        <dbReference type="Proteomes" id="UP001054889"/>
    </source>
</evidence>
<accession>A0AAV5D4N1</accession>
<keyword evidence="3" id="KW-0328">Glycosyltransferase</keyword>
<dbReference type="InterPro" id="IPR002213">
    <property type="entry name" value="UDP_glucos_trans"/>
</dbReference>
<evidence type="ECO:0000256" key="2">
    <source>
        <dbReference type="ARBA" id="ARBA00022679"/>
    </source>
</evidence>
<evidence type="ECO:0000256" key="4">
    <source>
        <dbReference type="RuleBase" id="RU362057"/>
    </source>
</evidence>
<reference evidence="5" key="1">
    <citation type="journal article" date="2018" name="DNA Res.">
        <title>Multiple hybrid de novo genome assembly of finger millet, an orphan allotetraploid crop.</title>
        <authorList>
            <person name="Hatakeyama M."/>
            <person name="Aluri S."/>
            <person name="Balachadran M.T."/>
            <person name="Sivarajan S.R."/>
            <person name="Patrignani A."/>
            <person name="Gruter S."/>
            <person name="Poveda L."/>
            <person name="Shimizu-Inatsugi R."/>
            <person name="Baeten J."/>
            <person name="Francoijs K.J."/>
            <person name="Nataraja K.N."/>
            <person name="Reddy Y.A.N."/>
            <person name="Phadnis S."/>
            <person name="Ravikumar R.L."/>
            <person name="Schlapbach R."/>
            <person name="Sreeman S.M."/>
            <person name="Shimizu K.K."/>
        </authorList>
    </citation>
    <scope>NUCLEOTIDE SEQUENCE</scope>
</reference>
<dbReference type="Gene3D" id="3.40.50.2000">
    <property type="entry name" value="Glycogen Phosphorylase B"/>
    <property type="match status" value="2"/>
</dbReference>
<keyword evidence="6" id="KW-1185">Reference proteome</keyword>
<evidence type="ECO:0000256" key="1">
    <source>
        <dbReference type="ARBA" id="ARBA00009995"/>
    </source>
</evidence>
<dbReference type="GO" id="GO:0008194">
    <property type="term" value="F:UDP-glycosyltransferase activity"/>
    <property type="evidence" value="ECO:0007669"/>
    <property type="project" value="InterPro"/>
</dbReference>
<keyword evidence="2 3" id="KW-0808">Transferase</keyword>
<dbReference type="AlphaFoldDB" id="A0AAV5D4N1"/>
<dbReference type="InterPro" id="IPR035595">
    <property type="entry name" value="UDP_glycos_trans_CS"/>
</dbReference>
<dbReference type="PANTHER" id="PTHR48045">
    <property type="entry name" value="UDP-GLYCOSYLTRANSFERASE 72B1"/>
    <property type="match status" value="1"/>
</dbReference>
<dbReference type="PANTHER" id="PTHR48045:SF38">
    <property type="entry name" value="GLYCOSYLTRANSFERASE"/>
    <property type="match status" value="1"/>
</dbReference>
<gene>
    <name evidence="5" type="primary">ga22979</name>
    <name evidence="5" type="ORF">PR202_ga22979</name>
</gene>
<protein>
    <recommendedName>
        <fullName evidence="4">Glycosyltransferase</fullName>
        <ecNumber evidence="4">2.4.1.-</ecNumber>
    </recommendedName>
</protein>
<proteinExistence type="inferred from homology"/>
<dbReference type="FunFam" id="3.40.50.2000:FF:000122">
    <property type="entry name" value="Glycosyltransferase"/>
    <property type="match status" value="1"/>
</dbReference>